<reference evidence="1" key="2">
    <citation type="journal article" date="2022" name="New Phytol.">
        <title>Evolutionary transition to the ectomycorrhizal habit in the genomes of a hyperdiverse lineage of mushroom-forming fungi.</title>
        <authorList>
            <person name="Looney B."/>
            <person name="Miyauchi S."/>
            <person name="Morin E."/>
            <person name="Drula E."/>
            <person name="Courty P.E."/>
            <person name="Kohler A."/>
            <person name="Kuo A."/>
            <person name="LaButti K."/>
            <person name="Pangilinan J."/>
            <person name="Lipzen A."/>
            <person name="Riley R."/>
            <person name="Andreopoulos W."/>
            <person name="He G."/>
            <person name="Johnson J."/>
            <person name="Nolan M."/>
            <person name="Tritt A."/>
            <person name="Barry K.W."/>
            <person name="Grigoriev I.V."/>
            <person name="Nagy L.G."/>
            <person name="Hibbett D."/>
            <person name="Henrissat B."/>
            <person name="Matheny P.B."/>
            <person name="Labbe J."/>
            <person name="Martin F.M."/>
        </authorList>
    </citation>
    <scope>NUCLEOTIDE SEQUENCE</scope>
    <source>
        <strain evidence="1">FP105234-sp</strain>
    </source>
</reference>
<sequence>MASGGLDGAGKGSVTRFMERSNDRALLQSYASDPKYKKYTQQVEKCLSAFDNVHEWADFIAFLKQLLKTLQAYMQFKDIPRKAIVAKRLSQCLNPALPSGVHQRALDVYTHILGVVGSEGLKRDLFLWASGLFPFFEYSATSVKPTLLNIYDTYFLPLQAGLRPVMKSFILALLPGLEEETGEFFDKVLTLLDRLSGTVSPSFFFQNVWLAMLTTPSARGTSLNLLSRRLPKFNADDDISSSVGQDVGLMIRAFSAALEDDNLLVRRGALDLLLQALRFDHVAVRKASAEDSAILMRAATGVVLRRDLSLNRRLYSWLLGSDENPEHQATYFRNYSLELLRMTLREEMFSPSMEYSESRPFKIFISLMDKWEIGGPLTEVLVLDTFRALKVVFESGAEVSEDVVLTASTLYEAVEPSIVWKQLLPAIMVEVHGDGKRSEAARLAQFILTSIHVRDDEIQSLHLPIVFNALLEVLQHLISEDATKASLPIVTEVLRLSQTLLERIPTSALMKSHEAANDQISGEQGSYSFACVFYGIDLPREPLKLPHSPRIPFVAAFEDLVAFSLACGKSCAAKHTRQLFVQSLLLLSKLLEGLEADTSPSVDVQWNPSEWLSSALAVLEVEDLTFTLVDSVVSLAVALQQSTRLQPTVNIQDRAIMFKVVRSLTHYLRPAYSTYHARAVNLIWALENSTQRRYIESIIAQGLTSPESRNNEGSYEAFGVLWRLTEDNMLPGFAFKVPLMIVLDTLKNDDPHLRRVGETWMRCSLKSYLRVLDPLLFDLLDPSLRRTPSVTRINGKQLQGYSYECAFDQSHTTYVLEILLSVVKFGGQGFGKTAGTSLIRRSHHAGLVDRVQAAGVTHPDATYQDVLVEVLTRFLQSECKHKRVATMEPMNTTIQSTAIDLLQAIVARGEIDVLTLDGIQAAVIGKLYLSVHTRRLELQNKLLHLLHSVISATTASQGTRTPRPPNTPDGLSERLPSHDDSQEPPGFHINPLLIQTLIDGLAILSNRAVLQHWLDFILMTIPQFQNMLHAVVSPLSDCVGRQLHSSLADIRRVLENSQAGEDLKSMTTDAEVIMLLNALERLVLLSLSAPDVGQPDEDEVPAEKPPTSESGGFLGIVTNVFSSESAPIGADEQLTIRSPGYRSLHDGIRVLFSVWTTTAWPKSKPWMPQDESLSQICSRSRTRCRRVFEHFFRIQSAEVLESIIECWYRDNAVSNSAAFELVDTLTSSAQTVVHMVCESVSYRVSGLSERTRRQVVNPNVSDAILLQFLEQYLGQLEGPLVVQVWGRFMQLAKDVIANVKDFKNQVFPVLRCVSVLADKMIQTTAMEDRRIRKELQDSYGKLLDTIVLSVSRSDQTSWMRRGQKDMLPVNGRDSPLPRAVSELKLDEKASASSSSLPLSLEQGEQMQIVQYVANTALPRLRKFLMDNDKMLTACTNIMYYIVTPVIKGKNKPLDIESTIFGVLREMSRLSAALKAWRGVVSDILSDNRFFNSSSDAGSDFRSITRSWIDTDKTAFPEFLGKITTAPSTNIFANREYENLLRSLNLRRLSYLLLCGEKNQFLTSLPTIQEKLVDVLRNLSAPIVQAEVYLCVRVLLCRLSPHNLDSFWPVVLSELYRLFDQIIAELPSDGSDTLTLVLAACKLMDLLLVIQTEEFQVHQWAFVTDNIDAVYRPDEIPSEAMFDQLAEIASRLPAAKDANQSIAQLSSFPTPAVSSSRLRKPMLNGVRQVDSIRDLVPFLSGVSIASYESVYTSGGNVDWEEVERGLLADMFEGQ</sequence>
<proteinExistence type="predicted"/>
<comment type="caution">
    <text evidence="1">The sequence shown here is derived from an EMBL/GenBank/DDBJ whole genome shotgun (WGS) entry which is preliminary data.</text>
</comment>
<evidence type="ECO:0000313" key="1">
    <source>
        <dbReference type="EMBL" id="KAI0050603.1"/>
    </source>
</evidence>
<evidence type="ECO:0000313" key="2">
    <source>
        <dbReference type="Proteomes" id="UP000814033"/>
    </source>
</evidence>
<name>A0ACB8S493_9AGAM</name>
<reference evidence="1" key="1">
    <citation type="submission" date="2021-02" db="EMBL/GenBank/DDBJ databases">
        <authorList>
            <consortium name="DOE Joint Genome Institute"/>
            <person name="Ahrendt S."/>
            <person name="Looney B.P."/>
            <person name="Miyauchi S."/>
            <person name="Morin E."/>
            <person name="Drula E."/>
            <person name="Courty P.E."/>
            <person name="Chicoki N."/>
            <person name="Fauchery L."/>
            <person name="Kohler A."/>
            <person name="Kuo A."/>
            <person name="Labutti K."/>
            <person name="Pangilinan J."/>
            <person name="Lipzen A."/>
            <person name="Riley R."/>
            <person name="Andreopoulos W."/>
            <person name="He G."/>
            <person name="Johnson J."/>
            <person name="Barry K.W."/>
            <person name="Grigoriev I.V."/>
            <person name="Nagy L."/>
            <person name="Hibbett D."/>
            <person name="Henrissat B."/>
            <person name="Matheny P.B."/>
            <person name="Labbe J."/>
            <person name="Martin F."/>
        </authorList>
    </citation>
    <scope>NUCLEOTIDE SEQUENCE</scope>
    <source>
        <strain evidence="1">FP105234-sp</strain>
    </source>
</reference>
<keyword evidence="2" id="KW-1185">Reference proteome</keyword>
<dbReference type="Proteomes" id="UP000814033">
    <property type="component" value="Unassembled WGS sequence"/>
</dbReference>
<gene>
    <name evidence="1" type="ORF">FA95DRAFT_1536117</name>
</gene>
<dbReference type="EMBL" id="MU275860">
    <property type="protein sequence ID" value="KAI0050603.1"/>
    <property type="molecule type" value="Genomic_DNA"/>
</dbReference>
<protein>
    <submittedName>
        <fullName evidence="1">Uncharacterized protein</fullName>
    </submittedName>
</protein>
<accession>A0ACB8S493</accession>
<organism evidence="1 2">
    <name type="scientific">Auriscalpium vulgare</name>
    <dbReference type="NCBI Taxonomy" id="40419"/>
    <lineage>
        <taxon>Eukaryota</taxon>
        <taxon>Fungi</taxon>
        <taxon>Dikarya</taxon>
        <taxon>Basidiomycota</taxon>
        <taxon>Agaricomycotina</taxon>
        <taxon>Agaricomycetes</taxon>
        <taxon>Russulales</taxon>
        <taxon>Auriscalpiaceae</taxon>
        <taxon>Auriscalpium</taxon>
    </lineage>
</organism>